<dbReference type="InterPro" id="IPR023210">
    <property type="entry name" value="NADP_OxRdtase_dom"/>
</dbReference>
<dbReference type="OrthoDB" id="416253at2759"/>
<dbReference type="InterPro" id="IPR018170">
    <property type="entry name" value="Aldo/ket_reductase_CS"/>
</dbReference>
<organism evidence="5 6">
    <name type="scientific">Eumeta variegata</name>
    <name type="common">Bagworm moth</name>
    <name type="synonym">Eumeta japonica</name>
    <dbReference type="NCBI Taxonomy" id="151549"/>
    <lineage>
        <taxon>Eukaryota</taxon>
        <taxon>Metazoa</taxon>
        <taxon>Ecdysozoa</taxon>
        <taxon>Arthropoda</taxon>
        <taxon>Hexapoda</taxon>
        <taxon>Insecta</taxon>
        <taxon>Pterygota</taxon>
        <taxon>Neoptera</taxon>
        <taxon>Endopterygota</taxon>
        <taxon>Lepidoptera</taxon>
        <taxon>Glossata</taxon>
        <taxon>Ditrysia</taxon>
        <taxon>Tineoidea</taxon>
        <taxon>Psychidae</taxon>
        <taxon>Oiketicinae</taxon>
        <taxon>Eumeta</taxon>
    </lineage>
</organism>
<dbReference type="Pfam" id="PF00248">
    <property type="entry name" value="Aldo_ket_red"/>
    <property type="match status" value="1"/>
</dbReference>
<feature type="domain" description="NADP-dependent oxidoreductase" evidence="4">
    <location>
        <begin position="67"/>
        <end position="254"/>
    </location>
</feature>
<dbReference type="SUPFAM" id="SSF51430">
    <property type="entry name" value="NAD(P)-linked oxidoreductase"/>
    <property type="match status" value="1"/>
</dbReference>
<protein>
    <submittedName>
        <fullName evidence="5">9,11-endoperoxide prostaglandin H2 reductase</fullName>
    </submittedName>
</protein>
<dbReference type="PANTHER" id="PTHR43827:SF3">
    <property type="entry name" value="NADP-DEPENDENT OXIDOREDUCTASE DOMAIN-CONTAINING PROTEIN"/>
    <property type="match status" value="1"/>
</dbReference>
<evidence type="ECO:0000313" key="6">
    <source>
        <dbReference type="Proteomes" id="UP000299102"/>
    </source>
</evidence>
<dbReference type="AlphaFoldDB" id="A0A4C1ZHL3"/>
<dbReference type="PANTHER" id="PTHR43827">
    <property type="entry name" value="2,5-DIKETO-D-GLUCONIC ACID REDUCTASE"/>
    <property type="match status" value="1"/>
</dbReference>
<evidence type="ECO:0000256" key="1">
    <source>
        <dbReference type="ARBA" id="ARBA00007905"/>
    </source>
</evidence>
<dbReference type="GO" id="GO:0016616">
    <property type="term" value="F:oxidoreductase activity, acting on the CH-OH group of donors, NAD or NADP as acceptor"/>
    <property type="evidence" value="ECO:0007669"/>
    <property type="project" value="UniProtKB-ARBA"/>
</dbReference>
<sequence length="269" mass="30424">MVVKAGYDKKNESKINAVEMRLLHSMCGVSRKERCRNSDVRKRCSLKEDVMTRVERAPSNHGGGEITERACYESLERLGLEYIDLYLIHWPGAGSIPAADKRNAELRDSTWGTLVDIYKEGRFKAIGVSNYTERHLKELMAKDYGVSPAVNQVEWHPFYYQPELLKYSQDNDIVLQAYCSLGGTSVNDKSLLNHPTVVNIANKLNVANGQVLLAWALQQGVAIIPKASSVTHIKNNINLNFKIPEEDVIQLNKLSINKKKYAWDPNTVY</sequence>
<dbReference type="Gene3D" id="3.20.20.100">
    <property type="entry name" value="NADP-dependent oxidoreductase domain"/>
    <property type="match status" value="1"/>
</dbReference>
<dbReference type="InterPro" id="IPR020471">
    <property type="entry name" value="AKR"/>
</dbReference>
<comment type="similarity">
    <text evidence="1">Belongs to the aldo/keto reductase family.</text>
</comment>
<comment type="caution">
    <text evidence="5">The sequence shown here is derived from an EMBL/GenBank/DDBJ whole genome shotgun (WGS) entry which is preliminary data.</text>
</comment>
<dbReference type="EMBL" id="BGZK01001823">
    <property type="protein sequence ID" value="GBP86902.1"/>
    <property type="molecule type" value="Genomic_DNA"/>
</dbReference>
<keyword evidence="3" id="KW-0560">Oxidoreductase</keyword>
<evidence type="ECO:0000256" key="3">
    <source>
        <dbReference type="ARBA" id="ARBA00023002"/>
    </source>
</evidence>
<evidence type="ECO:0000313" key="5">
    <source>
        <dbReference type="EMBL" id="GBP86902.1"/>
    </source>
</evidence>
<evidence type="ECO:0000256" key="2">
    <source>
        <dbReference type="ARBA" id="ARBA00022857"/>
    </source>
</evidence>
<dbReference type="Proteomes" id="UP000299102">
    <property type="component" value="Unassembled WGS sequence"/>
</dbReference>
<gene>
    <name evidence="5" type="ORF">EVAR_53102_1</name>
</gene>
<keyword evidence="6" id="KW-1185">Reference proteome</keyword>
<keyword evidence="2" id="KW-0521">NADP</keyword>
<accession>A0A4C1ZHL3</accession>
<evidence type="ECO:0000259" key="4">
    <source>
        <dbReference type="Pfam" id="PF00248"/>
    </source>
</evidence>
<dbReference type="PRINTS" id="PR00069">
    <property type="entry name" value="ALDKETRDTASE"/>
</dbReference>
<proteinExistence type="inferred from homology"/>
<dbReference type="PROSITE" id="PS00062">
    <property type="entry name" value="ALDOKETO_REDUCTASE_2"/>
    <property type="match status" value="1"/>
</dbReference>
<dbReference type="InterPro" id="IPR036812">
    <property type="entry name" value="NAD(P)_OxRdtase_dom_sf"/>
</dbReference>
<name>A0A4C1ZHL3_EUMVA</name>
<dbReference type="STRING" id="151549.A0A4C1ZHL3"/>
<reference evidence="5 6" key="1">
    <citation type="journal article" date="2019" name="Commun. Biol.">
        <title>The bagworm genome reveals a unique fibroin gene that provides high tensile strength.</title>
        <authorList>
            <person name="Kono N."/>
            <person name="Nakamura H."/>
            <person name="Ohtoshi R."/>
            <person name="Tomita M."/>
            <person name="Numata K."/>
            <person name="Arakawa K."/>
        </authorList>
    </citation>
    <scope>NUCLEOTIDE SEQUENCE [LARGE SCALE GENOMIC DNA]</scope>
</reference>